<name>A0ABV1SIU9_9RHOB</name>
<organism evidence="5 6">
    <name type="scientific">Thioclava kandeliae</name>
    <dbReference type="NCBI Taxonomy" id="3070818"/>
    <lineage>
        <taxon>Bacteria</taxon>
        <taxon>Pseudomonadati</taxon>
        <taxon>Pseudomonadota</taxon>
        <taxon>Alphaproteobacteria</taxon>
        <taxon>Rhodobacterales</taxon>
        <taxon>Paracoccaceae</taxon>
        <taxon>Thioclava</taxon>
    </lineage>
</organism>
<dbReference type="InterPro" id="IPR000792">
    <property type="entry name" value="Tscrpt_reg_LuxR_C"/>
</dbReference>
<dbReference type="InterPro" id="IPR001789">
    <property type="entry name" value="Sig_transdc_resp-reg_receiver"/>
</dbReference>
<feature type="domain" description="HTH luxR-type" evidence="3">
    <location>
        <begin position="228"/>
        <end position="293"/>
    </location>
</feature>
<proteinExistence type="predicted"/>
<evidence type="ECO:0000259" key="4">
    <source>
        <dbReference type="PROSITE" id="PS50110"/>
    </source>
</evidence>
<dbReference type="GO" id="GO:0003677">
    <property type="term" value="F:DNA binding"/>
    <property type="evidence" value="ECO:0007669"/>
    <property type="project" value="UniProtKB-KW"/>
</dbReference>
<keyword evidence="1 5" id="KW-0238">DNA-binding</keyword>
<dbReference type="Gene3D" id="1.10.10.10">
    <property type="entry name" value="Winged helix-like DNA-binding domain superfamily/Winged helix DNA-binding domain"/>
    <property type="match status" value="1"/>
</dbReference>
<keyword evidence="6" id="KW-1185">Reference proteome</keyword>
<dbReference type="SMART" id="SM00448">
    <property type="entry name" value="REC"/>
    <property type="match status" value="1"/>
</dbReference>
<dbReference type="Pfam" id="PF00196">
    <property type="entry name" value="GerE"/>
    <property type="match status" value="1"/>
</dbReference>
<dbReference type="InterPro" id="IPR011006">
    <property type="entry name" value="CheY-like_superfamily"/>
</dbReference>
<dbReference type="PRINTS" id="PR00038">
    <property type="entry name" value="HTHLUXR"/>
</dbReference>
<accession>A0ABV1SIU9</accession>
<dbReference type="Gene3D" id="3.40.50.2300">
    <property type="match status" value="1"/>
</dbReference>
<dbReference type="CDD" id="cd06170">
    <property type="entry name" value="LuxR_C_like"/>
    <property type="match status" value="1"/>
</dbReference>
<dbReference type="InterPro" id="IPR016032">
    <property type="entry name" value="Sig_transdc_resp-reg_C-effctor"/>
</dbReference>
<dbReference type="SMART" id="SM00421">
    <property type="entry name" value="HTH_LUXR"/>
    <property type="match status" value="1"/>
</dbReference>
<comment type="caution">
    <text evidence="5">The sequence shown here is derived from an EMBL/GenBank/DDBJ whole genome shotgun (WGS) entry which is preliminary data.</text>
</comment>
<dbReference type="EMBL" id="JAYWLC010000012">
    <property type="protein sequence ID" value="MER5172834.1"/>
    <property type="molecule type" value="Genomic_DNA"/>
</dbReference>
<feature type="modified residue" description="4-aspartylphosphate" evidence="2">
    <location>
        <position position="54"/>
    </location>
</feature>
<dbReference type="PANTHER" id="PTHR43214:SF44">
    <property type="entry name" value="TWO-COMPONENT RESPONSE REGULATOR"/>
    <property type="match status" value="1"/>
</dbReference>
<protein>
    <submittedName>
        <fullName evidence="5">DNA-binding response regulator</fullName>
    </submittedName>
</protein>
<reference evidence="5 6" key="1">
    <citation type="submission" date="2024-01" db="EMBL/GenBank/DDBJ databases">
        <authorList>
            <person name="Deng Y."/>
            <person name="Su J."/>
        </authorList>
    </citation>
    <scope>NUCLEOTIDE SEQUENCE [LARGE SCALE GENOMIC DNA]</scope>
    <source>
        <strain evidence="5 6">CPCC 100088</strain>
    </source>
</reference>
<dbReference type="Pfam" id="PF00072">
    <property type="entry name" value="Response_reg"/>
    <property type="match status" value="1"/>
</dbReference>
<feature type="domain" description="Response regulatory" evidence="4">
    <location>
        <begin position="5"/>
        <end position="121"/>
    </location>
</feature>
<sequence>MSEDIVLIVDDTPQTLGLLTDTLEREGMTVLVATSGQAALDLLAKIAPHVILMDAVMPGLDGFTTTRTIKQTPGRENIPVIFMTGLSDTEHVVAGLAAGGVDYVTKPIKLEELIARIRVHLSNARLAEGARAALDATGRSLMAIDAGGRILWTTPRAEELLGGLFHGGQLMLTDALVGQLLSLTRQAGTSAVVPLGEAEIGFHYLNPVREGEYLFRVTEDRPGLREEILRDRFPLTQREAEVLVWVAAGKSNQDIADILGNSVATVKKHLLQIYAKLSVENRATAAAMAVQVLAEQG</sequence>
<reference evidence="5 6" key="2">
    <citation type="submission" date="2024-06" db="EMBL/GenBank/DDBJ databases">
        <title>Thioclava kandeliae sp. nov. from a rhizosphere soil sample of Kandelia candel in a mangrove.</title>
        <authorList>
            <person name="Mu T."/>
        </authorList>
    </citation>
    <scope>NUCLEOTIDE SEQUENCE [LARGE SCALE GENOMIC DNA]</scope>
    <source>
        <strain evidence="5 6">CPCC 100088</strain>
    </source>
</reference>
<dbReference type="PROSITE" id="PS50110">
    <property type="entry name" value="RESPONSE_REGULATORY"/>
    <property type="match status" value="1"/>
</dbReference>
<gene>
    <name evidence="5" type="ORF">VSX56_13740</name>
</gene>
<dbReference type="PROSITE" id="PS50043">
    <property type="entry name" value="HTH_LUXR_2"/>
    <property type="match status" value="1"/>
</dbReference>
<keyword evidence="2" id="KW-0597">Phosphoprotein</keyword>
<evidence type="ECO:0000256" key="1">
    <source>
        <dbReference type="ARBA" id="ARBA00023125"/>
    </source>
</evidence>
<dbReference type="Proteomes" id="UP001438953">
    <property type="component" value="Unassembled WGS sequence"/>
</dbReference>
<dbReference type="PANTHER" id="PTHR43214">
    <property type="entry name" value="TWO-COMPONENT RESPONSE REGULATOR"/>
    <property type="match status" value="1"/>
</dbReference>
<dbReference type="InterPro" id="IPR036388">
    <property type="entry name" value="WH-like_DNA-bd_sf"/>
</dbReference>
<dbReference type="InterPro" id="IPR039420">
    <property type="entry name" value="WalR-like"/>
</dbReference>
<evidence type="ECO:0000259" key="3">
    <source>
        <dbReference type="PROSITE" id="PS50043"/>
    </source>
</evidence>
<dbReference type="SUPFAM" id="SSF46894">
    <property type="entry name" value="C-terminal effector domain of the bipartite response regulators"/>
    <property type="match status" value="1"/>
</dbReference>
<evidence type="ECO:0000313" key="6">
    <source>
        <dbReference type="Proteomes" id="UP001438953"/>
    </source>
</evidence>
<evidence type="ECO:0000313" key="5">
    <source>
        <dbReference type="EMBL" id="MER5172834.1"/>
    </source>
</evidence>
<dbReference type="RefSeq" id="WP_350937900.1">
    <property type="nucleotide sequence ID" value="NZ_JAYWLC010000012.1"/>
</dbReference>
<evidence type="ECO:0000256" key="2">
    <source>
        <dbReference type="PROSITE-ProRule" id="PRU00169"/>
    </source>
</evidence>
<dbReference type="SUPFAM" id="SSF52172">
    <property type="entry name" value="CheY-like"/>
    <property type="match status" value="1"/>
</dbReference>